<dbReference type="Pfam" id="PF13721">
    <property type="entry name" value="SecD-TM1"/>
    <property type="match status" value="1"/>
</dbReference>
<gene>
    <name evidence="7" type="primary">secD_4</name>
    <name evidence="7" type="ORF">NCTC9695_01868</name>
</gene>
<keyword evidence="1" id="KW-1003">Cell membrane</keyword>
<proteinExistence type="predicted"/>
<organism evidence="7 8">
    <name type="scientific">Chromobacterium violaceum</name>
    <dbReference type="NCBI Taxonomy" id="536"/>
    <lineage>
        <taxon>Bacteria</taxon>
        <taxon>Pseudomonadati</taxon>
        <taxon>Pseudomonadota</taxon>
        <taxon>Betaproteobacteria</taxon>
        <taxon>Neisseriales</taxon>
        <taxon>Chromobacteriaceae</taxon>
        <taxon>Chromobacterium</taxon>
    </lineage>
</organism>
<dbReference type="AlphaFoldDB" id="A0A3S4JV47"/>
<evidence type="ECO:0000259" key="6">
    <source>
        <dbReference type="Pfam" id="PF13721"/>
    </source>
</evidence>
<dbReference type="InterPro" id="IPR027398">
    <property type="entry name" value="SecD-TM"/>
</dbReference>
<keyword evidence="3 5" id="KW-1133">Transmembrane helix</keyword>
<keyword evidence="2 5" id="KW-0812">Transmembrane</keyword>
<dbReference type="Proteomes" id="UP000275777">
    <property type="component" value="Chromosome"/>
</dbReference>
<dbReference type="EMBL" id="LR134182">
    <property type="protein sequence ID" value="VEB41440.1"/>
    <property type="molecule type" value="Genomic_DNA"/>
</dbReference>
<keyword evidence="4 5" id="KW-0472">Membrane</keyword>
<evidence type="ECO:0000256" key="2">
    <source>
        <dbReference type="ARBA" id="ARBA00022692"/>
    </source>
</evidence>
<evidence type="ECO:0000256" key="1">
    <source>
        <dbReference type="ARBA" id="ARBA00022475"/>
    </source>
</evidence>
<accession>A0A3S4JV47</accession>
<reference evidence="7 8" key="1">
    <citation type="submission" date="2018-12" db="EMBL/GenBank/DDBJ databases">
        <authorList>
            <consortium name="Pathogen Informatics"/>
        </authorList>
    </citation>
    <scope>NUCLEOTIDE SEQUENCE [LARGE SCALE GENOMIC DNA]</scope>
    <source>
        <strain evidence="7 8">NCTC9695</strain>
    </source>
</reference>
<evidence type="ECO:0000256" key="3">
    <source>
        <dbReference type="ARBA" id="ARBA00022989"/>
    </source>
</evidence>
<evidence type="ECO:0000313" key="7">
    <source>
        <dbReference type="EMBL" id="VEB41440.1"/>
    </source>
</evidence>
<evidence type="ECO:0000256" key="5">
    <source>
        <dbReference type="SAM" id="Phobius"/>
    </source>
</evidence>
<feature type="domain" description="SecD export protein N-terminal TM" evidence="6">
    <location>
        <begin position="1"/>
        <end position="32"/>
    </location>
</feature>
<sequence length="48" mass="5654">MNRYPLWKYLVIVVALIISAIYTLPNFYGETPRCRSPARANPFRWTPP</sequence>
<evidence type="ECO:0000256" key="4">
    <source>
        <dbReference type="ARBA" id="ARBA00023136"/>
    </source>
</evidence>
<evidence type="ECO:0000313" key="8">
    <source>
        <dbReference type="Proteomes" id="UP000275777"/>
    </source>
</evidence>
<name>A0A3S4JV47_CHRVL</name>
<protein>
    <submittedName>
        <fullName evidence="7">Preprotein translocase subunit SecD</fullName>
    </submittedName>
</protein>
<feature type="transmembrane region" description="Helical" evidence="5">
    <location>
        <begin position="6"/>
        <end position="25"/>
    </location>
</feature>